<keyword evidence="2" id="KW-0560">Oxidoreductase</keyword>
<feature type="domain" description="Carboxymuconolactone decarboxylase-like" evidence="1">
    <location>
        <begin position="146"/>
        <end position="221"/>
    </location>
</feature>
<sequence length="231" mass="24393">MVGTNLLLENGRLRQNAPKTIAGYQRFRSVIERDAALPAEIKRLFVAAAACTKGYEAMAQRELQAAKEAGLALEAAAAAMTILSSSRGEGAALRFGEVLRSIYGDAATIAAEEVPVNVAEGEAERNFVGYFGTVPPSLQLLLDLVPEGADAYYLMREGTLSHTALEPHHAELLLVTVLAADYSEWSRVHMDGARRAGATEAQVAEAVLCAVPVAGLSAWVVGATAMQPKAA</sequence>
<evidence type="ECO:0000313" key="3">
    <source>
        <dbReference type="Proteomes" id="UP000199214"/>
    </source>
</evidence>
<dbReference type="STRING" id="1855283.SAMN05216382_2769"/>
<dbReference type="InterPro" id="IPR029032">
    <property type="entry name" value="AhpD-like"/>
</dbReference>
<dbReference type="PANTHER" id="PTHR33930:SF2">
    <property type="entry name" value="BLR3452 PROTEIN"/>
    <property type="match status" value="1"/>
</dbReference>
<name>A0A1H7TP93_9SPHN</name>
<dbReference type="Gene3D" id="1.20.1290.10">
    <property type="entry name" value="AhpD-like"/>
    <property type="match status" value="2"/>
</dbReference>
<proteinExistence type="predicted"/>
<dbReference type="Proteomes" id="UP000199214">
    <property type="component" value="Unassembled WGS sequence"/>
</dbReference>
<dbReference type="RefSeq" id="WP_093007332.1">
    <property type="nucleotide sequence ID" value="NZ_FNZZ01000006.1"/>
</dbReference>
<accession>A0A1H7TP93</accession>
<dbReference type="SUPFAM" id="SSF69118">
    <property type="entry name" value="AhpD-like"/>
    <property type="match status" value="1"/>
</dbReference>
<dbReference type="GO" id="GO:0051920">
    <property type="term" value="F:peroxiredoxin activity"/>
    <property type="evidence" value="ECO:0007669"/>
    <property type="project" value="InterPro"/>
</dbReference>
<evidence type="ECO:0000313" key="2">
    <source>
        <dbReference type="EMBL" id="SEL86365.1"/>
    </source>
</evidence>
<dbReference type="OrthoDB" id="7505734at2"/>
<evidence type="ECO:0000259" key="1">
    <source>
        <dbReference type="Pfam" id="PF02627"/>
    </source>
</evidence>
<dbReference type="Pfam" id="PF02627">
    <property type="entry name" value="CMD"/>
    <property type="match status" value="1"/>
</dbReference>
<dbReference type="PANTHER" id="PTHR33930">
    <property type="entry name" value="ALKYL HYDROPEROXIDE REDUCTASE AHPD"/>
    <property type="match status" value="1"/>
</dbReference>
<organism evidence="2 3">
    <name type="scientific">Sphingomonas palmae</name>
    <dbReference type="NCBI Taxonomy" id="1855283"/>
    <lineage>
        <taxon>Bacteria</taxon>
        <taxon>Pseudomonadati</taxon>
        <taxon>Pseudomonadota</taxon>
        <taxon>Alphaproteobacteria</taxon>
        <taxon>Sphingomonadales</taxon>
        <taxon>Sphingomonadaceae</taxon>
        <taxon>Sphingomonas</taxon>
    </lineage>
</organism>
<dbReference type="EMBL" id="FNZZ01000006">
    <property type="protein sequence ID" value="SEL86365.1"/>
    <property type="molecule type" value="Genomic_DNA"/>
</dbReference>
<dbReference type="AlphaFoldDB" id="A0A1H7TP93"/>
<keyword evidence="2" id="KW-0575">Peroxidase</keyword>
<keyword evidence="3" id="KW-1185">Reference proteome</keyword>
<gene>
    <name evidence="2" type="ORF">SAMN05216382_2769</name>
</gene>
<dbReference type="InterPro" id="IPR003779">
    <property type="entry name" value="CMD-like"/>
</dbReference>
<reference evidence="3" key="1">
    <citation type="submission" date="2016-10" db="EMBL/GenBank/DDBJ databases">
        <authorList>
            <person name="Varghese N."/>
            <person name="Submissions S."/>
        </authorList>
    </citation>
    <scope>NUCLEOTIDE SEQUENCE [LARGE SCALE GENOMIC DNA]</scope>
    <source>
        <strain evidence="3">JS21-1</strain>
    </source>
</reference>
<protein>
    <submittedName>
        <fullName evidence="2">Uncharacterized conserved protein YurZ, alkylhydroperoxidase/carboxymuconolactone decarboxylase family</fullName>
    </submittedName>
</protein>